<dbReference type="AlphaFoldDB" id="A0A3M2HMY4"/>
<feature type="transmembrane region" description="Helical" evidence="7">
    <location>
        <begin position="54"/>
        <end position="75"/>
    </location>
</feature>
<feature type="transmembrane region" description="Helical" evidence="7">
    <location>
        <begin position="273"/>
        <end position="294"/>
    </location>
</feature>
<evidence type="ECO:0000313" key="11">
    <source>
        <dbReference type="Proteomes" id="UP000269774"/>
    </source>
</evidence>
<evidence type="ECO:0000256" key="7">
    <source>
        <dbReference type="SAM" id="Phobius"/>
    </source>
</evidence>
<dbReference type="InterPro" id="IPR050622">
    <property type="entry name" value="CPA3_antiporter_subunitB"/>
</dbReference>
<dbReference type="Pfam" id="PF04039">
    <property type="entry name" value="MnhB"/>
    <property type="match status" value="1"/>
</dbReference>
<proteinExistence type="inferred from homology"/>
<evidence type="ECO:0000256" key="6">
    <source>
        <dbReference type="ARBA" id="ARBA00023136"/>
    </source>
</evidence>
<dbReference type="RefSeq" id="WP_122167313.1">
    <property type="nucleotide sequence ID" value="NZ_JAMOIB010000006.1"/>
</dbReference>
<keyword evidence="4 7" id="KW-0812">Transmembrane</keyword>
<feature type="transmembrane region" description="Helical" evidence="7">
    <location>
        <begin position="239"/>
        <end position="258"/>
    </location>
</feature>
<dbReference type="PANTHER" id="PTHR33932">
    <property type="entry name" value="NA(+)/H(+) ANTIPORTER SUBUNIT B"/>
    <property type="match status" value="1"/>
</dbReference>
<comment type="similarity">
    <text evidence="2">Belongs to the CPA3 antiporters (TC 2.A.63) subunit B family.</text>
</comment>
<feature type="transmembrane region" description="Helical" evidence="7">
    <location>
        <begin position="180"/>
        <end position="201"/>
    </location>
</feature>
<accession>A0A3M2HMY4</accession>
<gene>
    <name evidence="10" type="ORF">EA797_17000</name>
</gene>
<keyword evidence="5 7" id="KW-1133">Transmembrane helix</keyword>
<reference evidence="10 11" key="1">
    <citation type="submission" date="2018-10" db="EMBL/GenBank/DDBJ databases">
        <title>Pseudomonas zhaodongensis NEAU-ST5-21(T) genome.</title>
        <authorList>
            <person name="Peng J."/>
            <person name="Liu Z.-P."/>
        </authorList>
    </citation>
    <scope>NUCLEOTIDE SEQUENCE [LARGE SCALE GENOMIC DNA]</scope>
    <source>
        <strain evidence="10 11">NEAU-ST5-21</strain>
    </source>
</reference>
<evidence type="ECO:0000256" key="4">
    <source>
        <dbReference type="ARBA" id="ARBA00022692"/>
    </source>
</evidence>
<evidence type="ECO:0000256" key="1">
    <source>
        <dbReference type="ARBA" id="ARBA00004651"/>
    </source>
</evidence>
<keyword evidence="6 7" id="KW-0472">Membrane</keyword>
<feature type="domain" description="Na+/H+ antiporter MnhB subunit-related protein" evidence="8">
    <location>
        <begin position="178"/>
        <end position="288"/>
    </location>
</feature>
<evidence type="ECO:0000313" key="10">
    <source>
        <dbReference type="EMBL" id="RMH88930.1"/>
    </source>
</evidence>
<feature type="transmembrane region" description="Helical" evidence="7">
    <location>
        <begin position="87"/>
        <end position="109"/>
    </location>
</feature>
<feature type="transmembrane region" description="Helical" evidence="7">
    <location>
        <begin position="207"/>
        <end position="227"/>
    </location>
</feature>
<name>A0A3M2HMY4_9GAMM</name>
<protein>
    <submittedName>
        <fullName evidence="10">DUF4040 domain-containing protein</fullName>
    </submittedName>
</protein>
<evidence type="ECO:0000259" key="8">
    <source>
        <dbReference type="Pfam" id="PF04039"/>
    </source>
</evidence>
<dbReference type="PANTHER" id="PTHR33932:SF4">
    <property type="entry name" value="NA(+)_H(+) ANTIPORTER SUBUNIT B"/>
    <property type="match status" value="1"/>
</dbReference>
<organism evidence="10 11">
    <name type="scientific">Stutzerimonas zhaodongensis</name>
    <dbReference type="NCBI Taxonomy" id="1176257"/>
    <lineage>
        <taxon>Bacteria</taxon>
        <taxon>Pseudomonadati</taxon>
        <taxon>Pseudomonadota</taxon>
        <taxon>Gammaproteobacteria</taxon>
        <taxon>Pseudomonadales</taxon>
        <taxon>Pseudomonadaceae</taxon>
        <taxon>Stutzerimonas</taxon>
    </lineage>
</organism>
<evidence type="ECO:0000259" key="9">
    <source>
        <dbReference type="Pfam" id="PF13244"/>
    </source>
</evidence>
<feature type="transmembrane region" description="Helical" evidence="7">
    <location>
        <begin position="142"/>
        <end position="159"/>
    </location>
</feature>
<dbReference type="OrthoDB" id="4962908at2"/>
<keyword evidence="3" id="KW-1003">Cell membrane</keyword>
<comment type="subcellular location">
    <subcellularLocation>
        <location evidence="1">Cell membrane</location>
        <topology evidence="1">Multi-pass membrane protein</topology>
    </subcellularLocation>
</comment>
<evidence type="ECO:0000256" key="2">
    <source>
        <dbReference type="ARBA" id="ARBA00009425"/>
    </source>
</evidence>
<dbReference type="GO" id="GO:0005886">
    <property type="term" value="C:plasma membrane"/>
    <property type="evidence" value="ECO:0007669"/>
    <property type="project" value="UniProtKB-SubCell"/>
</dbReference>
<dbReference type="Pfam" id="PF13244">
    <property type="entry name" value="MbhD"/>
    <property type="match status" value="1"/>
</dbReference>
<sequence>MTEWLFDGVLGVLLLGLAFGALHGRNLYASVLLFIAFGLALALIWARLGAADLALAEAAIGAGLTGVLLFTALARQPAADMPEVTGTRLRLGAAAVVLPLLFLMVQGLAPLSEGEPRLPALIAQNLGETGVEHPVTAVLLNYRAWDTLLELAVLLLAVLGARQLGPRPLDLAEPWPLLRAWARVLAPLLVLAAGYVLWRGASAPGGAFQAGALLTSGVVLLRLSGLLPRLRWSSMPLRLLVLGGLLVFLGVAMLTAWLGQGWLTYPAGAAKPIILLIETVATLSIAASLSLLVVGEGEGSAREQ</sequence>
<dbReference type="EMBL" id="RFFM01000004">
    <property type="protein sequence ID" value="RMH88930.1"/>
    <property type="molecule type" value="Genomic_DNA"/>
</dbReference>
<feature type="transmembrane region" description="Helical" evidence="7">
    <location>
        <begin position="6"/>
        <end position="22"/>
    </location>
</feature>
<evidence type="ECO:0000256" key="3">
    <source>
        <dbReference type="ARBA" id="ARBA00022475"/>
    </source>
</evidence>
<dbReference type="InterPro" id="IPR007182">
    <property type="entry name" value="MnhB"/>
</dbReference>
<keyword evidence="11" id="KW-1185">Reference proteome</keyword>
<evidence type="ECO:0000256" key="5">
    <source>
        <dbReference type="ARBA" id="ARBA00022989"/>
    </source>
</evidence>
<feature type="transmembrane region" description="Helical" evidence="7">
    <location>
        <begin position="27"/>
        <end position="48"/>
    </location>
</feature>
<comment type="caution">
    <text evidence="10">The sequence shown here is derived from an EMBL/GenBank/DDBJ whole genome shotgun (WGS) entry which is preliminary data.</text>
</comment>
<dbReference type="Proteomes" id="UP000269774">
    <property type="component" value="Unassembled WGS sequence"/>
</dbReference>
<feature type="domain" description="MrpA C-terminal/MbhD" evidence="9">
    <location>
        <begin position="12"/>
        <end position="77"/>
    </location>
</feature>
<dbReference type="InterPro" id="IPR025383">
    <property type="entry name" value="MrpA_C/MbhD"/>
</dbReference>